<evidence type="ECO:0000256" key="4">
    <source>
        <dbReference type="ARBA" id="ARBA00022840"/>
    </source>
</evidence>
<dbReference type="InterPro" id="IPR000873">
    <property type="entry name" value="AMP-dep_synth/lig_dom"/>
</dbReference>
<dbReference type="NCBIfam" id="NF006134">
    <property type="entry name" value="PRK08279.1"/>
    <property type="match status" value="1"/>
</dbReference>
<dbReference type="PANTHER" id="PTHR43107">
    <property type="entry name" value="LONG-CHAIN FATTY ACID TRANSPORT PROTEIN"/>
    <property type="match status" value="1"/>
</dbReference>
<sequence length="609" mass="68866">MKHNEIITAKQIILKLPNILFKLPRIIKGLKVADARNKKKPVGLGLCVEKSAKKNPQGFAIRYQERNITYQVFNEWSNKIARTLLSHDLQKGDCVAIMVENRPELLATVAACAKIGVISAMINTSQKGKILVHSLTIVKPKLIVVGEECYEAYEAIRDHIDIPCTHHFYLADTDTLTKIGHAPMHWKNLALIIQSQSGKRLPQVNHIYCDDPCFYVYTSGTTGLPKAVIFNHGRFMKAYGTFGHATVGLTVKDSMYVPLPFYHSTAMAICWGSILAGNATLIMARKFSVSRFWQDIRYYEATAFGYIGELCRYLIEQVPTQDDADHQIKIMLGNGLRPSIWKAFKQRFDVDRVCEFYASSEGNIGFSNVFNFDNTVGFAPYKYALIEYDKEREQPIKNAAGFLTTVAKGQSGLLLGEISDKSPFHGYTDSKKTQLTVLRNVFKTGDAWFNTGDLMRDMGFKHAQFVDRIGDTFRWKGENVSTTEIEMLIDDIEEVSESVVYGVEIPNTDGRAGMAQIRLTCDIADFNFSTFYRNLKNTVPQYAIPIFISLSKGIDITGTFKHKKSALKEIGFNIEKSDNPIYVLLPNTETYQPLCSKLQHHIHQGKYRY</sequence>
<dbReference type="GO" id="GO:0004467">
    <property type="term" value="F:long-chain fatty acid-CoA ligase activity"/>
    <property type="evidence" value="ECO:0007669"/>
    <property type="project" value="UniProtKB-EC"/>
</dbReference>
<feature type="domain" description="AMP-dependent synthetase/ligase" evidence="5">
    <location>
        <begin position="49"/>
        <end position="371"/>
    </location>
</feature>
<gene>
    <name evidence="6" type="ORF">L2764_20885</name>
</gene>
<evidence type="ECO:0000256" key="3">
    <source>
        <dbReference type="ARBA" id="ARBA00022741"/>
    </source>
</evidence>
<evidence type="ECO:0000256" key="1">
    <source>
        <dbReference type="ARBA" id="ARBA00006432"/>
    </source>
</evidence>
<dbReference type="Gene3D" id="3.30.300.30">
    <property type="match status" value="1"/>
</dbReference>
<proteinExistence type="inferred from homology"/>
<name>A0ABT0LHD0_9GAMM</name>
<keyword evidence="3" id="KW-0547">Nucleotide-binding</keyword>
<keyword evidence="2 6" id="KW-0436">Ligase</keyword>
<dbReference type="PROSITE" id="PS00455">
    <property type="entry name" value="AMP_BINDING"/>
    <property type="match status" value="1"/>
</dbReference>
<comment type="similarity">
    <text evidence="1">Belongs to the ATP-dependent AMP-binding enzyme family.</text>
</comment>
<comment type="caution">
    <text evidence="6">The sequence shown here is derived from an EMBL/GenBank/DDBJ whole genome shotgun (WGS) entry which is preliminary data.</text>
</comment>
<dbReference type="PANTHER" id="PTHR43107:SF15">
    <property type="entry name" value="FATTY ACID TRANSPORT PROTEIN 3, ISOFORM A"/>
    <property type="match status" value="1"/>
</dbReference>
<evidence type="ECO:0000256" key="2">
    <source>
        <dbReference type="ARBA" id="ARBA00022598"/>
    </source>
</evidence>
<dbReference type="RefSeq" id="WP_248942280.1">
    <property type="nucleotide sequence ID" value="NZ_JAKIKS010000112.1"/>
</dbReference>
<reference evidence="6 7" key="1">
    <citation type="submission" date="2022-01" db="EMBL/GenBank/DDBJ databases">
        <title>Whole genome-based taxonomy of the Shewanellaceae.</title>
        <authorList>
            <person name="Martin-Rodriguez A.J."/>
        </authorList>
    </citation>
    <scope>NUCLEOTIDE SEQUENCE [LARGE SCALE GENOMIC DNA]</scope>
    <source>
        <strain evidence="6 7">DSM 17177</strain>
    </source>
</reference>
<dbReference type="InterPro" id="IPR042099">
    <property type="entry name" value="ANL_N_sf"/>
</dbReference>
<evidence type="ECO:0000313" key="7">
    <source>
        <dbReference type="Proteomes" id="UP001203423"/>
    </source>
</evidence>
<dbReference type="InterPro" id="IPR020845">
    <property type="entry name" value="AMP-binding_CS"/>
</dbReference>
<accession>A0ABT0LHD0</accession>
<dbReference type="Proteomes" id="UP001203423">
    <property type="component" value="Unassembled WGS sequence"/>
</dbReference>
<dbReference type="InterPro" id="IPR045851">
    <property type="entry name" value="AMP-bd_C_sf"/>
</dbReference>
<dbReference type="EC" id="6.2.1.3" evidence="6"/>
<organism evidence="6 7">
    <name type="scientific">Shewanella surugensis</name>
    <dbReference type="NCBI Taxonomy" id="212020"/>
    <lineage>
        <taxon>Bacteria</taxon>
        <taxon>Pseudomonadati</taxon>
        <taxon>Pseudomonadota</taxon>
        <taxon>Gammaproteobacteria</taxon>
        <taxon>Alteromonadales</taxon>
        <taxon>Shewanellaceae</taxon>
        <taxon>Shewanella</taxon>
    </lineage>
</organism>
<dbReference type="Gene3D" id="3.40.50.12780">
    <property type="entry name" value="N-terminal domain of ligase-like"/>
    <property type="match status" value="1"/>
</dbReference>
<keyword evidence="4" id="KW-0067">ATP-binding</keyword>
<keyword evidence="7" id="KW-1185">Reference proteome</keyword>
<evidence type="ECO:0000259" key="5">
    <source>
        <dbReference type="Pfam" id="PF00501"/>
    </source>
</evidence>
<dbReference type="EMBL" id="JAKIKS010000112">
    <property type="protein sequence ID" value="MCL1126870.1"/>
    <property type="molecule type" value="Genomic_DNA"/>
</dbReference>
<dbReference type="Pfam" id="PF00501">
    <property type="entry name" value="AMP-binding"/>
    <property type="match status" value="1"/>
</dbReference>
<evidence type="ECO:0000313" key="6">
    <source>
        <dbReference type="EMBL" id="MCL1126870.1"/>
    </source>
</evidence>
<protein>
    <submittedName>
        <fullName evidence="6">Long-chain-acyl-CoA synthetase</fullName>
        <ecNumber evidence="6">6.2.1.3</ecNumber>
    </submittedName>
</protein>
<dbReference type="SUPFAM" id="SSF56801">
    <property type="entry name" value="Acetyl-CoA synthetase-like"/>
    <property type="match status" value="1"/>
</dbReference>